<proteinExistence type="predicted"/>
<organism evidence="2 3">
    <name type="scientific">Orchesella cincta</name>
    <name type="common">Springtail</name>
    <name type="synonym">Podura cincta</name>
    <dbReference type="NCBI Taxonomy" id="48709"/>
    <lineage>
        <taxon>Eukaryota</taxon>
        <taxon>Metazoa</taxon>
        <taxon>Ecdysozoa</taxon>
        <taxon>Arthropoda</taxon>
        <taxon>Hexapoda</taxon>
        <taxon>Collembola</taxon>
        <taxon>Entomobryomorpha</taxon>
        <taxon>Entomobryoidea</taxon>
        <taxon>Orchesellidae</taxon>
        <taxon>Orchesellinae</taxon>
        <taxon>Orchesella</taxon>
    </lineage>
</organism>
<gene>
    <name evidence="2" type="ORF">Ocin01_07337</name>
</gene>
<evidence type="ECO:0000313" key="2">
    <source>
        <dbReference type="EMBL" id="ODM99324.1"/>
    </source>
</evidence>
<keyword evidence="2" id="KW-0648">Protein biosynthesis</keyword>
<dbReference type="GO" id="GO:0001731">
    <property type="term" value="P:formation of translation preinitiation complex"/>
    <property type="evidence" value="ECO:0007669"/>
    <property type="project" value="TreeGrafter"/>
</dbReference>
<evidence type="ECO:0000313" key="3">
    <source>
        <dbReference type="Proteomes" id="UP000094527"/>
    </source>
</evidence>
<dbReference type="GO" id="GO:0005850">
    <property type="term" value="C:eukaryotic translation initiation factor 2 complex"/>
    <property type="evidence" value="ECO:0007669"/>
    <property type="project" value="TreeGrafter"/>
</dbReference>
<dbReference type="Proteomes" id="UP000094527">
    <property type="component" value="Unassembled WGS sequence"/>
</dbReference>
<dbReference type="STRING" id="48709.A0A1D2N2P4"/>
<evidence type="ECO:0000256" key="1">
    <source>
        <dbReference type="SAM" id="MobiDB-lite"/>
    </source>
</evidence>
<sequence>MADPAVGTNSEIFDPSKEKKKKKKKVLDLDSVLLGSSSAPVDEEVVVDPVSVDADNQEAGEGEPGAHDDILESLETFGSKKKKKKVKKIVDEEIAAVIEEVLTGGLEGEEALDFDFSKKKKKKGAKGIDDLVAGEELEGGGCLFLHIRVILVLRWVKCCVLLDVSRCYYAGLVIEEKRLAGGVFTTLTPGSKRKDARRGWCSSMRVRSPDKENSRGGTSEALARFLVCPSWGRAGVSMGTISLFIKAVPAEETDRNVLRRYIKGVRHCHTCRSPNTLLQKDFRLFFLQSRGCGSRCSRASIKHGFQAVTGKRAAMRAKAN</sequence>
<protein>
    <submittedName>
        <fullName evidence="2">Eukaryotic translation initiation factor 2 subunit 2</fullName>
    </submittedName>
</protein>
<accession>A0A1D2N2P4</accession>
<keyword evidence="3" id="KW-1185">Reference proteome</keyword>
<reference evidence="2 3" key="1">
    <citation type="journal article" date="2016" name="Genome Biol. Evol.">
        <title>Gene Family Evolution Reflects Adaptation to Soil Environmental Stressors in the Genome of the Collembolan Orchesella cincta.</title>
        <authorList>
            <person name="Faddeeva-Vakhrusheva A."/>
            <person name="Derks M.F."/>
            <person name="Anvar S.Y."/>
            <person name="Agamennone V."/>
            <person name="Suring W."/>
            <person name="Smit S."/>
            <person name="van Straalen N.M."/>
            <person name="Roelofs D."/>
        </authorList>
    </citation>
    <scope>NUCLEOTIDE SEQUENCE [LARGE SCALE GENOMIC DNA]</scope>
    <source>
        <tissue evidence="2">Mixed pool</tissue>
    </source>
</reference>
<dbReference type="Gene3D" id="3.30.30.170">
    <property type="match status" value="1"/>
</dbReference>
<dbReference type="OrthoDB" id="10255414at2759"/>
<dbReference type="GO" id="GO:0031369">
    <property type="term" value="F:translation initiation factor binding"/>
    <property type="evidence" value="ECO:0007669"/>
    <property type="project" value="TreeGrafter"/>
</dbReference>
<dbReference type="PANTHER" id="PTHR23001:SF3">
    <property type="entry name" value="EUKARYOTIC TRANSLATION INITIATION FACTOR 2 SUBUNIT 2"/>
    <property type="match status" value="1"/>
</dbReference>
<keyword evidence="2" id="KW-0396">Initiation factor</keyword>
<name>A0A1D2N2P4_ORCCI</name>
<dbReference type="GO" id="GO:0003743">
    <property type="term" value="F:translation initiation factor activity"/>
    <property type="evidence" value="ECO:0007669"/>
    <property type="project" value="UniProtKB-KW"/>
</dbReference>
<dbReference type="InterPro" id="IPR045196">
    <property type="entry name" value="IF2/IF5"/>
</dbReference>
<dbReference type="SUPFAM" id="SSF75689">
    <property type="entry name" value="Zinc-binding domain of translation initiation factor 2 beta"/>
    <property type="match status" value="1"/>
</dbReference>
<dbReference type="PANTHER" id="PTHR23001">
    <property type="entry name" value="EUKARYOTIC TRANSLATION INITIATION FACTOR"/>
    <property type="match status" value="1"/>
</dbReference>
<dbReference type="EMBL" id="LJIJ01000287">
    <property type="protein sequence ID" value="ODM99324.1"/>
    <property type="molecule type" value="Genomic_DNA"/>
</dbReference>
<comment type="caution">
    <text evidence="2">The sequence shown here is derived from an EMBL/GenBank/DDBJ whole genome shotgun (WGS) entry which is preliminary data.</text>
</comment>
<dbReference type="AlphaFoldDB" id="A0A1D2N2P4"/>
<dbReference type="InterPro" id="IPR016190">
    <property type="entry name" value="Transl_init_fac_IF2/IF5_Zn-bd"/>
</dbReference>
<feature type="region of interest" description="Disordered" evidence="1">
    <location>
        <begin position="1"/>
        <end position="23"/>
    </location>
</feature>
<dbReference type="GO" id="GO:0003729">
    <property type="term" value="F:mRNA binding"/>
    <property type="evidence" value="ECO:0007669"/>
    <property type="project" value="TreeGrafter"/>
</dbReference>